<reference evidence="2 3" key="1">
    <citation type="submission" date="2020-10" db="EMBL/GenBank/DDBJ databases">
        <title>Wide distribution of Phycisphaera-like planctomycetes from WD2101 soil group in peatlands and genome analysis of the first cultivated representative.</title>
        <authorList>
            <person name="Dedysh S.N."/>
            <person name="Beletsky A.V."/>
            <person name="Ivanova A."/>
            <person name="Kulichevskaya I.S."/>
            <person name="Suzina N.E."/>
            <person name="Philippov D.A."/>
            <person name="Rakitin A.L."/>
            <person name="Mardanov A.V."/>
            <person name="Ravin N.V."/>
        </authorList>
    </citation>
    <scope>NUCLEOTIDE SEQUENCE [LARGE SCALE GENOMIC DNA]</scope>
    <source>
        <strain evidence="2 3">M1803</strain>
    </source>
</reference>
<proteinExistence type="predicted"/>
<dbReference type="Proteomes" id="UP000593765">
    <property type="component" value="Chromosome"/>
</dbReference>
<protein>
    <submittedName>
        <fullName evidence="2">Uncharacterized protein</fullName>
    </submittedName>
</protein>
<evidence type="ECO:0000313" key="2">
    <source>
        <dbReference type="EMBL" id="QOV91518.1"/>
    </source>
</evidence>
<evidence type="ECO:0000313" key="3">
    <source>
        <dbReference type="Proteomes" id="UP000593765"/>
    </source>
</evidence>
<gene>
    <name evidence="2" type="ORF">IPV69_09230</name>
</gene>
<feature type="region of interest" description="Disordered" evidence="1">
    <location>
        <begin position="1"/>
        <end position="24"/>
    </location>
</feature>
<dbReference type="EMBL" id="CP063458">
    <property type="protein sequence ID" value="QOV91518.1"/>
    <property type="molecule type" value="Genomic_DNA"/>
</dbReference>
<name>A0A7M2X195_9BACT</name>
<dbReference type="KEGG" id="hbs:IPV69_09230"/>
<dbReference type="RefSeq" id="WP_206294815.1">
    <property type="nucleotide sequence ID" value="NZ_CP063458.1"/>
</dbReference>
<dbReference type="AlphaFoldDB" id="A0A7M2X195"/>
<accession>A0A7M2X195</accession>
<evidence type="ECO:0000256" key="1">
    <source>
        <dbReference type="SAM" id="MobiDB-lite"/>
    </source>
</evidence>
<keyword evidence="3" id="KW-1185">Reference proteome</keyword>
<sequence length="59" mass="6659">MKQMLTPSKQPDADVRKENNPELTIPTIRQHLATSIGRRIAATTRREDFPAAPSLIMED</sequence>
<organism evidence="2 3">
    <name type="scientific">Humisphaera borealis</name>
    <dbReference type="NCBI Taxonomy" id="2807512"/>
    <lineage>
        <taxon>Bacteria</taxon>
        <taxon>Pseudomonadati</taxon>
        <taxon>Planctomycetota</taxon>
        <taxon>Phycisphaerae</taxon>
        <taxon>Tepidisphaerales</taxon>
        <taxon>Tepidisphaeraceae</taxon>
        <taxon>Humisphaera</taxon>
    </lineage>
</organism>
<feature type="compositionally biased region" description="Basic and acidic residues" evidence="1">
    <location>
        <begin position="11"/>
        <end position="20"/>
    </location>
</feature>